<reference evidence="1" key="1">
    <citation type="submission" date="2020-11" db="EMBL/GenBank/DDBJ databases">
        <authorList>
            <person name="Tran Van P."/>
        </authorList>
    </citation>
    <scope>NUCLEOTIDE SEQUENCE</scope>
</reference>
<gene>
    <name evidence="1" type="ORF">TDIB3V08_LOCUS4883</name>
</gene>
<dbReference type="AlphaFoldDB" id="A0A7R8Z6Y6"/>
<accession>A0A7R8Z6Y6</accession>
<organism evidence="1">
    <name type="scientific">Timema douglasi</name>
    <name type="common">Walking stick</name>
    <dbReference type="NCBI Taxonomy" id="61478"/>
    <lineage>
        <taxon>Eukaryota</taxon>
        <taxon>Metazoa</taxon>
        <taxon>Ecdysozoa</taxon>
        <taxon>Arthropoda</taxon>
        <taxon>Hexapoda</taxon>
        <taxon>Insecta</taxon>
        <taxon>Pterygota</taxon>
        <taxon>Neoptera</taxon>
        <taxon>Polyneoptera</taxon>
        <taxon>Phasmatodea</taxon>
        <taxon>Timematodea</taxon>
        <taxon>Timematoidea</taxon>
        <taxon>Timematidae</taxon>
        <taxon>Timema</taxon>
    </lineage>
</organism>
<evidence type="ECO:0000313" key="1">
    <source>
        <dbReference type="EMBL" id="CAD7198604.1"/>
    </source>
</evidence>
<protein>
    <submittedName>
        <fullName evidence="1">Uncharacterized protein</fullName>
    </submittedName>
</protein>
<sequence length="369" mass="41676">MTGVYLRYSIPLIYLLDPSTTGRMQELDREDAKWTLAWVCLRHQKVELYCARDHTIGPLSVQAAWSTAACPTRVQSSDGKCRHVCLLNRVVMERFEPGTLLLVPSLRLTSYRSCKQVDNKAKKTICLVPILFQDIKARTRVYNNLHTKLLGSPTASLVLTNSSHLDHAATEVCNTVIARSPIHPPHLMERIASWVSGEMYKDYSRPVSCLGIVRWPTHEECRRNKWVSVELGPCGLQPDLPRLLCLCVPDHTAGRFVTLSRDWITDDGEIGVRIPFSCTELVIECLVRSGKPDRQRTNTWPEEHRDSQLLKVVGSNLATYFSPVHCEAASAHWANRARQYLTEPPRVGTPSEAARKCAFVRPRLASVQI</sequence>
<proteinExistence type="predicted"/>
<name>A0A7R8Z6Y6_TIMDO</name>
<dbReference type="EMBL" id="OA566273">
    <property type="protein sequence ID" value="CAD7198604.1"/>
    <property type="molecule type" value="Genomic_DNA"/>
</dbReference>